<dbReference type="Pfam" id="PF24860">
    <property type="entry name" value="FdhE_C"/>
    <property type="match status" value="1"/>
</dbReference>
<evidence type="ECO:0000259" key="5">
    <source>
        <dbReference type="Pfam" id="PF24860"/>
    </source>
</evidence>
<comment type="function">
    <text evidence="2">Necessary for formate dehydrogenase activity.</text>
</comment>
<evidence type="ECO:0000313" key="7">
    <source>
        <dbReference type="Proteomes" id="UP000506160"/>
    </source>
</evidence>
<organism evidence="6 7">
    <name type="scientific">Candidatus Schmidhempelia bombi str. Bimp</name>
    <dbReference type="NCBI Taxonomy" id="1387197"/>
    <lineage>
        <taxon>Bacteria</taxon>
        <taxon>Pseudomonadati</taxon>
        <taxon>Pseudomonadota</taxon>
        <taxon>Gammaproteobacteria</taxon>
        <taxon>Orbales</taxon>
        <taxon>Orbaceae</taxon>
        <taxon>Candidatus Schmidhempelia</taxon>
    </lineage>
</organism>
<feature type="domain" description="FdhE C-terminal" evidence="5">
    <location>
        <begin position="231"/>
        <end position="307"/>
    </location>
</feature>
<dbReference type="InterPro" id="IPR024064">
    <property type="entry name" value="FdhE-like_sf"/>
</dbReference>
<dbReference type="SUPFAM" id="SSF144020">
    <property type="entry name" value="FdhE-like"/>
    <property type="match status" value="1"/>
</dbReference>
<dbReference type="PANTHER" id="PTHR37689:SF1">
    <property type="entry name" value="PROTEIN FDHE"/>
    <property type="match status" value="1"/>
</dbReference>
<comment type="subcellular location">
    <subcellularLocation>
        <location evidence="2">Cytoplasm</location>
    </subcellularLocation>
</comment>
<dbReference type="Gene3D" id="3.90.1670.10">
    <property type="entry name" value="FdhE-like domain"/>
    <property type="match status" value="1"/>
</dbReference>
<dbReference type="RefSeq" id="WP_024496609.1">
    <property type="nucleotide sequence ID" value="NZ_AWGA01000073.1"/>
</dbReference>
<evidence type="ECO:0000259" key="3">
    <source>
        <dbReference type="Pfam" id="PF04216"/>
    </source>
</evidence>
<sequence length="309" mass="34661">MTIHITPQQQLESKSQQGINQGAKLPLLYLPHPKRIYQHRKQRFMQLAKANPLAHYFSLCAKINALQLTIVDQSPITQNIKVAANNLITANNSALLSANNLFNQQWQDYLTQIINGLTDFQPQIDPIIQSLNNKTRQEKQQLATDLLSGAFTKVNSGEALFIWSALACYYTQLAAQLTGETAAIATRAHNSPLCPLCHSHPIASIVHLGSENGLRYLQCSLCETQWYSPRVKCTNCQDMSAIDYYSLDKELAAVKTECCHHCHGYLKIFYQDVDPKLDIVVDDLNTLILDQETENAGFSKTGLNPMLFP</sequence>
<feature type="domain" description="FdhE N-terminal" evidence="3">
    <location>
        <begin position="26"/>
        <end position="182"/>
    </location>
</feature>
<dbReference type="GO" id="GO:0008199">
    <property type="term" value="F:ferric iron binding"/>
    <property type="evidence" value="ECO:0007669"/>
    <property type="project" value="TreeGrafter"/>
</dbReference>
<name>A0AB94IAX5_9GAMM</name>
<accession>A0AB94IAX5</accession>
<dbReference type="Pfam" id="PF04216">
    <property type="entry name" value="FdhE_N"/>
    <property type="match status" value="1"/>
</dbReference>
<dbReference type="GO" id="GO:0005829">
    <property type="term" value="C:cytosol"/>
    <property type="evidence" value="ECO:0007669"/>
    <property type="project" value="TreeGrafter"/>
</dbReference>
<dbReference type="NCBIfam" id="TIGR01562">
    <property type="entry name" value="FdhE"/>
    <property type="match status" value="1"/>
</dbReference>
<protein>
    <recommendedName>
        <fullName evidence="2">Protein FdhE homolog</fullName>
    </recommendedName>
</protein>
<dbReference type="CDD" id="cd16341">
    <property type="entry name" value="FdhE"/>
    <property type="match status" value="1"/>
</dbReference>
<evidence type="ECO:0000259" key="4">
    <source>
        <dbReference type="Pfam" id="PF24859"/>
    </source>
</evidence>
<keyword evidence="1 2" id="KW-0963">Cytoplasm</keyword>
<dbReference type="GO" id="GO:0051604">
    <property type="term" value="P:protein maturation"/>
    <property type="evidence" value="ECO:0007669"/>
    <property type="project" value="TreeGrafter"/>
</dbReference>
<dbReference type="InterPro" id="IPR056796">
    <property type="entry name" value="FdhE_C"/>
</dbReference>
<gene>
    <name evidence="2 6" type="primary">fdhE</name>
    <name evidence="6" type="ORF">O970_08100</name>
</gene>
<dbReference type="PIRSF" id="PIRSF018296">
    <property type="entry name" value="Format_dh_formtn"/>
    <property type="match status" value="1"/>
</dbReference>
<dbReference type="AlphaFoldDB" id="A0AB94IAX5"/>
<feature type="domain" description="FdhE central" evidence="4">
    <location>
        <begin position="193"/>
        <end position="230"/>
    </location>
</feature>
<dbReference type="Pfam" id="PF24859">
    <property type="entry name" value="FdhE_central"/>
    <property type="match status" value="1"/>
</dbReference>
<dbReference type="HAMAP" id="MF_00611">
    <property type="entry name" value="FdeH"/>
    <property type="match status" value="1"/>
</dbReference>
<proteinExistence type="inferred from homology"/>
<comment type="similarity">
    <text evidence="2">Belongs to the FdhE family.</text>
</comment>
<dbReference type="InterPro" id="IPR056774">
    <property type="entry name" value="FdhE_N"/>
</dbReference>
<evidence type="ECO:0000256" key="2">
    <source>
        <dbReference type="HAMAP-Rule" id="MF_00611"/>
    </source>
</evidence>
<dbReference type="PANTHER" id="PTHR37689">
    <property type="entry name" value="PROTEIN FDHE"/>
    <property type="match status" value="1"/>
</dbReference>
<dbReference type="InterPro" id="IPR056797">
    <property type="entry name" value="FdhE_central"/>
</dbReference>
<dbReference type="InterPro" id="IPR006452">
    <property type="entry name" value="Formate_DH_accessory"/>
</dbReference>
<keyword evidence="7" id="KW-1185">Reference proteome</keyword>
<dbReference type="EMBL" id="AWGA01000073">
    <property type="protein sequence ID" value="TEA26556.1"/>
    <property type="molecule type" value="Genomic_DNA"/>
</dbReference>
<evidence type="ECO:0000313" key="6">
    <source>
        <dbReference type="EMBL" id="TEA26556.1"/>
    </source>
</evidence>
<dbReference type="Proteomes" id="UP000506160">
    <property type="component" value="Unassembled WGS sequence"/>
</dbReference>
<comment type="caution">
    <text evidence="6">The sequence shown here is derived from an EMBL/GenBank/DDBJ whole genome shotgun (WGS) entry which is preliminary data.</text>
</comment>
<evidence type="ECO:0000256" key="1">
    <source>
        <dbReference type="ARBA" id="ARBA00022490"/>
    </source>
</evidence>
<reference evidence="6 7" key="1">
    <citation type="journal article" date="2014" name="Appl. Environ. Microbiol.">
        <title>Genomic features of a bumble bee symbiont reflect its host environment.</title>
        <authorList>
            <person name="Martinson V.G."/>
            <person name="Magoc T."/>
            <person name="Koch H."/>
            <person name="Salzberg S.L."/>
            <person name="Moran N.A."/>
        </authorList>
    </citation>
    <scope>NUCLEOTIDE SEQUENCE [LARGE SCALE GENOMIC DNA]</scope>
    <source>
        <strain evidence="6 7">Bimp</strain>
    </source>
</reference>